<reference evidence="1 2" key="1">
    <citation type="submission" date="2024-04" db="EMBL/GenBank/DDBJ databases">
        <title>Phyllosticta paracitricarpa is synonymous to the EU quarantine fungus P. citricarpa based on phylogenomic analyses.</title>
        <authorList>
            <consortium name="Lawrence Berkeley National Laboratory"/>
            <person name="Van Ingen-Buijs V.A."/>
            <person name="Van Westerhoven A.C."/>
            <person name="Haridas S."/>
            <person name="Skiadas P."/>
            <person name="Martin F."/>
            <person name="Groenewald J.Z."/>
            <person name="Crous P.W."/>
            <person name="Seidl M.F."/>
        </authorList>
    </citation>
    <scope>NUCLEOTIDE SEQUENCE [LARGE SCALE GENOMIC DNA]</scope>
    <source>
        <strain evidence="1 2">CBS 123374</strain>
    </source>
</reference>
<dbReference type="InterPro" id="IPR021848">
    <property type="entry name" value="HODM_asu-like"/>
</dbReference>
<dbReference type="EMBL" id="JBBWRZ010000005">
    <property type="protein sequence ID" value="KAK8235626.1"/>
    <property type="molecule type" value="Genomic_DNA"/>
</dbReference>
<evidence type="ECO:0000313" key="2">
    <source>
        <dbReference type="Proteomes" id="UP001492380"/>
    </source>
</evidence>
<organism evidence="1 2">
    <name type="scientific">Phyllosticta capitalensis</name>
    <dbReference type="NCBI Taxonomy" id="121624"/>
    <lineage>
        <taxon>Eukaryota</taxon>
        <taxon>Fungi</taxon>
        <taxon>Dikarya</taxon>
        <taxon>Ascomycota</taxon>
        <taxon>Pezizomycotina</taxon>
        <taxon>Dothideomycetes</taxon>
        <taxon>Dothideomycetes incertae sedis</taxon>
        <taxon>Botryosphaeriales</taxon>
        <taxon>Phyllostictaceae</taxon>
        <taxon>Phyllosticta</taxon>
    </lineage>
</organism>
<dbReference type="Pfam" id="PF11927">
    <property type="entry name" value="HODM_asu-like"/>
    <property type="match status" value="1"/>
</dbReference>
<evidence type="ECO:0000313" key="1">
    <source>
        <dbReference type="EMBL" id="KAK8235626.1"/>
    </source>
</evidence>
<protein>
    <submittedName>
        <fullName evidence="1">Uncharacterized protein</fullName>
    </submittedName>
</protein>
<accession>A0ABR1YQ95</accession>
<dbReference type="Proteomes" id="UP001492380">
    <property type="component" value="Unassembled WGS sequence"/>
</dbReference>
<name>A0ABR1YQ95_9PEZI</name>
<keyword evidence="2" id="KW-1185">Reference proteome</keyword>
<sequence length="377" mass="43202">MLDLLSVPNFSAACLLLSAVVLVYYKFMGSQKQSDVSKSTKPVKVDKLSLGDPKDVFSSIDSIEGFSWQETKPLQLRPFKQIYHLTMAIENIPMSDLIAVDDTYLERLNLRRKLIEEQGKNVIAANGSVAPAVNEHYIWLTGTYLPKRFPTVFKISEDKTALHNLATLEDIPLQPSPDIEKSLHILSSHVDTEFYFLRHSPERDDKYVLEAYSSCSPSFDQPSKLNCKLADIHVPHVPGYAAKLELSMDRFFSKIPVGRVVKRHNWSINISGTFFSMDTMHLYEGQQTEKLSKDNFDPDRVKVRCERQTLHRLLENQDTIVFSFKTYQYPLRQIKEEGMGEELATAIEGLSKGNVPQMAWYKRAVVWEDVVKEYLRS</sequence>
<gene>
    <name evidence="1" type="ORF">HDK90DRAFT_252044</name>
</gene>
<comment type="caution">
    <text evidence="1">The sequence shown here is derived from an EMBL/GenBank/DDBJ whole genome shotgun (WGS) entry which is preliminary data.</text>
</comment>
<proteinExistence type="predicted"/>